<evidence type="ECO:0000256" key="4">
    <source>
        <dbReference type="ARBA" id="ARBA00022502"/>
    </source>
</evidence>
<evidence type="ECO:0000256" key="10">
    <source>
        <dbReference type="ARBA" id="ARBA00023136"/>
    </source>
</evidence>
<accession>A0A3S3N8U3</accession>
<evidence type="ECO:0000256" key="2">
    <source>
        <dbReference type="ARBA" id="ARBA00004687"/>
    </source>
</evidence>
<keyword evidence="5 11" id="KW-0328">Glycosyltransferase</keyword>
<dbReference type="GO" id="GO:0000009">
    <property type="term" value="F:alpha-1,6-mannosyltransferase activity"/>
    <property type="evidence" value="ECO:0007669"/>
    <property type="project" value="InterPro"/>
</dbReference>
<comment type="pathway">
    <text evidence="2 11">Glycolipid biosynthesis; glycosylphosphatidylinositol-anchor biosynthesis.</text>
</comment>
<keyword evidence="10 11" id="KW-0472">Membrane</keyword>
<evidence type="ECO:0000256" key="3">
    <source>
        <dbReference type="ARBA" id="ARBA00008698"/>
    </source>
</evidence>
<evidence type="ECO:0000256" key="9">
    <source>
        <dbReference type="ARBA" id="ARBA00022989"/>
    </source>
</evidence>
<dbReference type="AlphaFoldDB" id="A0A3S3N8U3"/>
<reference evidence="12 13" key="1">
    <citation type="journal article" date="2019" name="Nat. Plants">
        <title>Stout camphor tree genome fills gaps in understanding of flowering plant genome evolution.</title>
        <authorList>
            <person name="Chaw S.M."/>
            <person name="Liu Y.C."/>
            <person name="Wu Y.W."/>
            <person name="Wang H.Y."/>
            <person name="Lin C.I."/>
            <person name="Wu C.S."/>
            <person name="Ke H.M."/>
            <person name="Chang L.Y."/>
            <person name="Hsu C.Y."/>
            <person name="Yang H.T."/>
            <person name="Sudianto E."/>
            <person name="Hsu M.H."/>
            <person name="Wu K.P."/>
            <person name="Wang L.N."/>
            <person name="Leebens-Mack J.H."/>
            <person name="Tsai I.J."/>
        </authorList>
    </citation>
    <scope>NUCLEOTIDE SEQUENCE [LARGE SCALE GENOMIC DNA]</scope>
    <source>
        <strain evidence="13">cv. Chaw 1501</strain>
        <tissue evidence="12">Young leaves</tissue>
    </source>
</reference>
<comment type="function">
    <text evidence="11">Mannosyltransferase involved in glycosylphosphatidylinositol-anchor biosynthesis.</text>
</comment>
<dbReference type="GO" id="GO:0004376">
    <property type="term" value="F:GPI mannosyltransferase activity"/>
    <property type="evidence" value="ECO:0007669"/>
    <property type="project" value="InterPro"/>
</dbReference>
<evidence type="ECO:0000256" key="8">
    <source>
        <dbReference type="ARBA" id="ARBA00022824"/>
    </source>
</evidence>
<protein>
    <recommendedName>
        <fullName evidence="11">GPI mannosyltransferase 2</fullName>
        <ecNumber evidence="11">2.4.1.-</ecNumber>
    </recommendedName>
</protein>
<evidence type="ECO:0000256" key="7">
    <source>
        <dbReference type="ARBA" id="ARBA00022692"/>
    </source>
</evidence>
<evidence type="ECO:0000256" key="6">
    <source>
        <dbReference type="ARBA" id="ARBA00022679"/>
    </source>
</evidence>
<evidence type="ECO:0000256" key="1">
    <source>
        <dbReference type="ARBA" id="ARBA00004477"/>
    </source>
</evidence>
<keyword evidence="4 11" id="KW-0337">GPI-anchor biosynthesis</keyword>
<gene>
    <name evidence="12" type="ORF">CKAN_02396200</name>
</gene>
<keyword evidence="13" id="KW-1185">Reference proteome</keyword>
<dbReference type="Pfam" id="PF04188">
    <property type="entry name" value="Mannosyl_trans2"/>
    <property type="match status" value="1"/>
</dbReference>
<feature type="transmembrane region" description="Helical" evidence="11">
    <location>
        <begin position="515"/>
        <end position="536"/>
    </location>
</feature>
<dbReference type="OrthoDB" id="10252502at2759"/>
<dbReference type="PANTHER" id="PTHR12468:SF2">
    <property type="entry name" value="GPI MANNOSYLTRANSFERASE 2"/>
    <property type="match status" value="1"/>
</dbReference>
<feature type="transmembrane region" description="Helical" evidence="11">
    <location>
        <begin position="567"/>
        <end position="588"/>
    </location>
</feature>
<sequence length="591" mass="67244">MQVDAGKENGERRRDRDLSDKEIMKITINFRVPTLIYSLEEEQQKKQKLRFMHPLFHWYHTKAAKEKKKEAKEKEETEFHKFMVPLSPQRPIQSLSKHQSSNGSYRILRFAILSRLLVISLICFWRYLACPYDTSASLNPSCLSVGSTIPTRSQSSRLPFLGLAIEDSIVWDGVYFVRIAECGYEYEQTYAFLPLLPICIYALSQTVFAPLVPILGYRAVLGLSGYVINNLAFLFAAVYFYRLSVFILKDSNAALRASVLFCFNPASIFYSSLYSESLYALFSLGGLYHLFSGANTTAVLLLALSGSARSNGVLNAGYFCFQAMHQSYDAIFRKNQASKSAVRVIIVAAVRTLCIFTPFILFQFYGYFNICLGSLSEEMRPWCKSRLPLGMGFLRYFQLKQLPNFLLAAPILSLAVYSTIQYVKLRPEIVFSLGFCSSKEENNFTSVLDSPGRDHALKGDQVLEKSFSSKSMQGDPNIRQRKKRVNEKVSDSFLYPIRSDHEAYYPSKQGCASMLVLPFVLHLGFMSAVAFFVMHVQVATRFLSASPPLYWFASYLMASAGRSRWGYWIWAYCAAYILLGSLLFSNFYPFT</sequence>
<dbReference type="EC" id="2.4.1.-" evidence="11"/>
<name>A0A3S3N8U3_9MAGN</name>
<dbReference type="GO" id="GO:0006506">
    <property type="term" value="P:GPI anchor biosynthetic process"/>
    <property type="evidence" value="ECO:0007669"/>
    <property type="project" value="UniProtKB-UniPathway"/>
</dbReference>
<feature type="transmembrane region" description="Helical" evidence="11">
    <location>
        <begin position="189"/>
        <end position="208"/>
    </location>
</feature>
<dbReference type="GO" id="GO:0031501">
    <property type="term" value="C:mannosyltransferase complex"/>
    <property type="evidence" value="ECO:0007669"/>
    <property type="project" value="TreeGrafter"/>
</dbReference>
<evidence type="ECO:0000256" key="5">
    <source>
        <dbReference type="ARBA" id="ARBA00022676"/>
    </source>
</evidence>
<feature type="transmembrane region" description="Helical" evidence="11">
    <location>
        <begin position="107"/>
        <end position="128"/>
    </location>
</feature>
<evidence type="ECO:0000256" key="11">
    <source>
        <dbReference type="RuleBase" id="RU363112"/>
    </source>
</evidence>
<feature type="transmembrane region" description="Helical" evidence="11">
    <location>
        <begin position="279"/>
        <end position="304"/>
    </location>
</feature>
<dbReference type="PANTHER" id="PTHR12468">
    <property type="entry name" value="GPI MANNOSYLTRANSFERASE 2"/>
    <property type="match status" value="1"/>
</dbReference>
<keyword evidence="9 11" id="KW-1133">Transmembrane helix</keyword>
<feature type="transmembrane region" description="Helical" evidence="11">
    <location>
        <begin position="405"/>
        <end position="423"/>
    </location>
</feature>
<dbReference type="InterPro" id="IPR007315">
    <property type="entry name" value="PIG-V/Gpi18"/>
</dbReference>
<comment type="caution">
    <text evidence="12">The sequence shown here is derived from an EMBL/GenBank/DDBJ whole genome shotgun (WGS) entry which is preliminary data.</text>
</comment>
<feature type="transmembrane region" description="Helical" evidence="11">
    <location>
        <begin position="220"/>
        <end position="241"/>
    </location>
</feature>
<dbReference type="EMBL" id="QPKB01000011">
    <property type="protein sequence ID" value="RWR94657.1"/>
    <property type="molecule type" value="Genomic_DNA"/>
</dbReference>
<keyword evidence="8 11" id="KW-0256">Endoplasmic reticulum</keyword>
<dbReference type="GO" id="GO:0005789">
    <property type="term" value="C:endoplasmic reticulum membrane"/>
    <property type="evidence" value="ECO:0007669"/>
    <property type="project" value="UniProtKB-SubCell"/>
</dbReference>
<comment type="subcellular location">
    <subcellularLocation>
        <location evidence="1 11">Endoplasmic reticulum membrane</location>
        <topology evidence="1 11">Multi-pass membrane protein</topology>
    </subcellularLocation>
</comment>
<comment type="similarity">
    <text evidence="3 11">Belongs to the PIGV family.</text>
</comment>
<evidence type="ECO:0000313" key="13">
    <source>
        <dbReference type="Proteomes" id="UP000283530"/>
    </source>
</evidence>
<dbReference type="Proteomes" id="UP000283530">
    <property type="component" value="Unassembled WGS sequence"/>
</dbReference>
<keyword evidence="7 11" id="KW-0812">Transmembrane</keyword>
<dbReference type="UniPathway" id="UPA00196"/>
<organism evidence="12 13">
    <name type="scientific">Cinnamomum micranthum f. kanehirae</name>
    <dbReference type="NCBI Taxonomy" id="337451"/>
    <lineage>
        <taxon>Eukaryota</taxon>
        <taxon>Viridiplantae</taxon>
        <taxon>Streptophyta</taxon>
        <taxon>Embryophyta</taxon>
        <taxon>Tracheophyta</taxon>
        <taxon>Spermatophyta</taxon>
        <taxon>Magnoliopsida</taxon>
        <taxon>Magnoliidae</taxon>
        <taxon>Laurales</taxon>
        <taxon>Lauraceae</taxon>
        <taxon>Cinnamomum</taxon>
    </lineage>
</organism>
<feature type="transmembrane region" description="Helical" evidence="11">
    <location>
        <begin position="341"/>
        <end position="365"/>
    </location>
</feature>
<proteinExistence type="inferred from homology"/>
<keyword evidence="6 11" id="KW-0808">Transferase</keyword>
<dbReference type="STRING" id="337451.A0A3S3N8U3"/>
<evidence type="ECO:0000313" key="12">
    <source>
        <dbReference type="EMBL" id="RWR94657.1"/>
    </source>
</evidence>